<evidence type="ECO:0000313" key="2">
    <source>
        <dbReference type="EMBL" id="KAJ7017254.1"/>
    </source>
</evidence>
<organism evidence="2 3">
    <name type="scientific">Mycena alexandri</name>
    <dbReference type="NCBI Taxonomy" id="1745969"/>
    <lineage>
        <taxon>Eukaryota</taxon>
        <taxon>Fungi</taxon>
        <taxon>Dikarya</taxon>
        <taxon>Basidiomycota</taxon>
        <taxon>Agaricomycotina</taxon>
        <taxon>Agaricomycetes</taxon>
        <taxon>Agaricomycetidae</taxon>
        <taxon>Agaricales</taxon>
        <taxon>Marasmiineae</taxon>
        <taxon>Mycenaceae</taxon>
        <taxon>Mycena</taxon>
    </lineage>
</organism>
<name>A0AAD6RXM7_9AGAR</name>
<dbReference type="Proteomes" id="UP001218188">
    <property type="component" value="Unassembled WGS sequence"/>
</dbReference>
<comment type="caution">
    <text evidence="2">The sequence shown here is derived from an EMBL/GenBank/DDBJ whole genome shotgun (WGS) entry which is preliminary data.</text>
</comment>
<sequence length="300" mass="32231">MRWRRVGTAGWTQGRGCEEAGRGMGKSETGGDERESEPAGGIALGSGTSGCRLDSRLVWTSERGGGGRRDGGSVVREGRPVTVLSMKSVTGLTGRWLKIAEGRGGGVSGRRTVGDGSSWSEGMRLTGARPGVRPGVWRLAKAGIFRVAAGDMVLPDVFIEIFGGQDAGPEDIRFLEEAGGPTIRKEEFAKLRIAELNFASCAIKSDRDGHVIHELYTPHGGNLSVGLPCVKASTGYHPIWAQERRGKSKNCNFGWGVKDLFAEGSIMLRLGYDLGRERVSVGIFDLDRCFGPERTGNGWY</sequence>
<dbReference type="EMBL" id="JARJCM010000421">
    <property type="protein sequence ID" value="KAJ7017254.1"/>
    <property type="molecule type" value="Genomic_DNA"/>
</dbReference>
<evidence type="ECO:0000313" key="3">
    <source>
        <dbReference type="Proteomes" id="UP001218188"/>
    </source>
</evidence>
<evidence type="ECO:0000256" key="1">
    <source>
        <dbReference type="SAM" id="MobiDB-lite"/>
    </source>
</evidence>
<gene>
    <name evidence="2" type="ORF">C8F04DRAFT_1200784</name>
</gene>
<proteinExistence type="predicted"/>
<reference evidence="2" key="1">
    <citation type="submission" date="2023-03" db="EMBL/GenBank/DDBJ databases">
        <title>Massive genome expansion in bonnet fungi (Mycena s.s.) driven by repeated elements and novel gene families across ecological guilds.</title>
        <authorList>
            <consortium name="Lawrence Berkeley National Laboratory"/>
            <person name="Harder C.B."/>
            <person name="Miyauchi S."/>
            <person name="Viragh M."/>
            <person name="Kuo A."/>
            <person name="Thoen E."/>
            <person name="Andreopoulos B."/>
            <person name="Lu D."/>
            <person name="Skrede I."/>
            <person name="Drula E."/>
            <person name="Henrissat B."/>
            <person name="Morin E."/>
            <person name="Kohler A."/>
            <person name="Barry K."/>
            <person name="LaButti K."/>
            <person name="Morin E."/>
            <person name="Salamov A."/>
            <person name="Lipzen A."/>
            <person name="Mereny Z."/>
            <person name="Hegedus B."/>
            <person name="Baldrian P."/>
            <person name="Stursova M."/>
            <person name="Weitz H."/>
            <person name="Taylor A."/>
            <person name="Grigoriev I.V."/>
            <person name="Nagy L.G."/>
            <person name="Martin F."/>
            <person name="Kauserud H."/>
        </authorList>
    </citation>
    <scope>NUCLEOTIDE SEQUENCE</scope>
    <source>
        <strain evidence="2">CBHHK200</strain>
    </source>
</reference>
<protein>
    <submittedName>
        <fullName evidence="2">Uncharacterized protein</fullName>
    </submittedName>
</protein>
<dbReference type="AlphaFoldDB" id="A0AAD6RXM7"/>
<keyword evidence="3" id="KW-1185">Reference proteome</keyword>
<accession>A0AAD6RXM7</accession>
<feature type="region of interest" description="Disordered" evidence="1">
    <location>
        <begin position="1"/>
        <end position="48"/>
    </location>
</feature>